<dbReference type="GO" id="GO:0005829">
    <property type="term" value="C:cytosol"/>
    <property type="evidence" value="ECO:0007669"/>
    <property type="project" value="TreeGrafter"/>
</dbReference>
<name>A0A0G2Z824_9BACT</name>
<dbReference type="SMART" id="SM01130">
    <property type="entry name" value="DHDPS"/>
    <property type="match status" value="1"/>
</dbReference>
<evidence type="ECO:0000256" key="3">
    <source>
        <dbReference type="PIRSR" id="PIRSR001365-1"/>
    </source>
</evidence>
<keyword evidence="1 2" id="KW-0456">Lyase</keyword>
<evidence type="ECO:0000313" key="6">
    <source>
        <dbReference type="Proteomes" id="UP000035159"/>
    </source>
</evidence>
<dbReference type="SUPFAM" id="SSF51569">
    <property type="entry name" value="Aldolase"/>
    <property type="match status" value="1"/>
</dbReference>
<keyword evidence="6" id="KW-1185">Reference proteome</keyword>
<feature type="active site" description="Schiff-base intermediate with substrate" evidence="3">
    <location>
        <position position="162"/>
    </location>
</feature>
<feature type="binding site" evidence="4">
    <location>
        <position position="205"/>
    </location>
    <ligand>
        <name>pyruvate</name>
        <dbReference type="ChEBI" id="CHEBI:15361"/>
    </ligand>
</feature>
<dbReference type="PATRIC" id="fig|1330330.3.peg.1614"/>
<dbReference type="InterPro" id="IPR013785">
    <property type="entry name" value="Aldolase_TIM"/>
</dbReference>
<proteinExistence type="inferred from homology"/>
<dbReference type="PIRSF" id="PIRSF001365">
    <property type="entry name" value="DHDPS"/>
    <property type="match status" value="1"/>
</dbReference>
<dbReference type="PANTHER" id="PTHR42849">
    <property type="entry name" value="N-ACETYLNEURAMINATE LYASE"/>
    <property type="match status" value="1"/>
</dbReference>
<organism evidence="5 6">
    <name type="scientific">Kosmotoga pacifica</name>
    <dbReference type="NCBI Taxonomy" id="1330330"/>
    <lineage>
        <taxon>Bacteria</taxon>
        <taxon>Thermotogati</taxon>
        <taxon>Thermotogota</taxon>
        <taxon>Thermotogae</taxon>
        <taxon>Kosmotogales</taxon>
        <taxon>Kosmotogaceae</taxon>
        <taxon>Kosmotoga</taxon>
    </lineage>
</organism>
<dbReference type="Gene3D" id="3.20.20.70">
    <property type="entry name" value="Aldolase class I"/>
    <property type="match status" value="1"/>
</dbReference>
<evidence type="ECO:0000313" key="5">
    <source>
        <dbReference type="EMBL" id="AKI97760.1"/>
    </source>
</evidence>
<dbReference type="EMBL" id="CP011232">
    <property type="protein sequence ID" value="AKI97760.1"/>
    <property type="molecule type" value="Genomic_DNA"/>
</dbReference>
<protein>
    <recommendedName>
        <fullName evidence="7">Dihydrodipicolinate synthase</fullName>
    </recommendedName>
</protein>
<evidence type="ECO:0000256" key="2">
    <source>
        <dbReference type="PIRNR" id="PIRNR001365"/>
    </source>
</evidence>
<reference evidence="5 6" key="1">
    <citation type="submission" date="2015-04" db="EMBL/GenBank/DDBJ databases">
        <title>Complete Genome Sequence of Kosmotoga pacifica SLHLJ1.</title>
        <authorList>
            <person name="Jiang L.J."/>
            <person name="Shao Z.Z."/>
            <person name="Jebbar M."/>
        </authorList>
    </citation>
    <scope>NUCLEOTIDE SEQUENCE [LARGE SCALE GENOMIC DNA]</scope>
    <source>
        <strain evidence="5 6">SLHLJ1</strain>
    </source>
</reference>
<comment type="similarity">
    <text evidence="2">Belongs to the DapA family.</text>
</comment>
<dbReference type="Proteomes" id="UP000035159">
    <property type="component" value="Chromosome"/>
</dbReference>
<dbReference type="RefSeq" id="WP_047754895.1">
    <property type="nucleotide sequence ID" value="NZ_CAJUHA010000023.1"/>
</dbReference>
<dbReference type="GO" id="GO:0019262">
    <property type="term" value="P:N-acetylneuraminate catabolic process"/>
    <property type="evidence" value="ECO:0007669"/>
    <property type="project" value="TreeGrafter"/>
</dbReference>
<evidence type="ECO:0000256" key="4">
    <source>
        <dbReference type="PIRSR" id="PIRSR001365-2"/>
    </source>
</evidence>
<dbReference type="PRINTS" id="PR00146">
    <property type="entry name" value="DHPICSNTHASE"/>
</dbReference>
<accession>A0A0G2Z824</accession>
<gene>
    <name evidence="5" type="ORF">IX53_07970</name>
</gene>
<evidence type="ECO:0000256" key="1">
    <source>
        <dbReference type="ARBA" id="ARBA00023239"/>
    </source>
</evidence>
<evidence type="ECO:0008006" key="7">
    <source>
        <dbReference type="Google" id="ProtNLM"/>
    </source>
</evidence>
<dbReference type="CDD" id="cd00408">
    <property type="entry name" value="DHDPS-like"/>
    <property type="match status" value="1"/>
</dbReference>
<feature type="active site" description="Proton donor/acceptor" evidence="3">
    <location>
        <position position="135"/>
    </location>
</feature>
<dbReference type="GO" id="GO:0008747">
    <property type="term" value="F:N-acetylneuraminate lyase activity"/>
    <property type="evidence" value="ECO:0007669"/>
    <property type="project" value="TreeGrafter"/>
</dbReference>
<dbReference type="AlphaFoldDB" id="A0A0G2Z824"/>
<dbReference type="KEGG" id="kpf:IX53_07970"/>
<dbReference type="PANTHER" id="PTHR42849:SF1">
    <property type="entry name" value="N-ACETYLNEURAMINATE LYASE"/>
    <property type="match status" value="1"/>
</dbReference>
<dbReference type="OrthoDB" id="9771791at2"/>
<dbReference type="Pfam" id="PF00701">
    <property type="entry name" value="DHDPS"/>
    <property type="match status" value="1"/>
</dbReference>
<dbReference type="InterPro" id="IPR002220">
    <property type="entry name" value="DapA-like"/>
</dbReference>
<sequence>MTKNIRGIIPPVVTIFNADGKVDEAGYRNLVEFLTEKVHGLFVCGTYGAGPAMTLEERKRVTEIAIDQVKGRIPVIVHVGAACPEDTLDLALHAKNAGAVAVASVAPFYYKYKQADIIRFFNELISKVDIPVFLYNNPKTTGLEIEIETLKELKKLGLAGIKDSTFDLSYFYRVKTEVGLDDFVYVSGTEAFIIPTIPLGASAAICGLANAFPEIVVELYEAAINKEYEKAFELQERVNALRQVQHLTDSILGIHIMLKFRGINSGYPKKPLALPGNDVEERIKAALKNLDVKL</sequence>
<dbReference type="STRING" id="1330330.IX53_07970"/>